<evidence type="ECO:0000313" key="2">
    <source>
        <dbReference type="Proteomes" id="UP000035682"/>
    </source>
</evidence>
<proteinExistence type="predicted"/>
<dbReference type="RefSeq" id="XP_024504275.1">
    <property type="nucleotide sequence ID" value="XM_024650504.1"/>
</dbReference>
<evidence type="ECO:0000313" key="3">
    <source>
        <dbReference type="WBParaSite" id="SRAE_1000332700.1"/>
    </source>
</evidence>
<dbReference type="EMBL" id="LN609528">
    <property type="protein sequence ID" value="CEF65074.1"/>
    <property type="molecule type" value="Genomic_DNA"/>
</dbReference>
<protein>
    <submittedName>
        <fullName evidence="1 3">Uncharacterized protein</fullName>
    </submittedName>
</protein>
<dbReference type="Proteomes" id="UP000035682">
    <property type="component" value="Unplaced"/>
</dbReference>
<keyword evidence="2" id="KW-1185">Reference proteome</keyword>
<dbReference type="CTD" id="36377439"/>
<reference evidence="3" key="2">
    <citation type="submission" date="2020-12" db="UniProtKB">
        <authorList>
            <consortium name="WormBaseParasite"/>
        </authorList>
    </citation>
    <scope>IDENTIFICATION</scope>
</reference>
<dbReference type="GeneID" id="36377439"/>
<dbReference type="AlphaFoldDB" id="A0A090MXA1"/>
<dbReference type="WBParaSite" id="SRAE_1000332700.1">
    <property type="protein sequence ID" value="SRAE_1000332700.1"/>
    <property type="gene ID" value="WBGene00259944"/>
</dbReference>
<evidence type="ECO:0000313" key="4">
    <source>
        <dbReference type="WormBase" id="SRAE_1000332700"/>
    </source>
</evidence>
<gene>
    <name evidence="1 3 4" type="ORF">SRAE_1000332700</name>
</gene>
<evidence type="ECO:0000313" key="1">
    <source>
        <dbReference type="EMBL" id="CEF65074.1"/>
    </source>
</evidence>
<accession>A0A090MXA1</accession>
<dbReference type="WormBase" id="SRAE_1000332700">
    <property type="protein sequence ID" value="SRP09330"/>
    <property type="gene ID" value="WBGene00259944"/>
</dbReference>
<name>A0A090MXA1_STRRB</name>
<organism evidence="1">
    <name type="scientific">Strongyloides ratti</name>
    <name type="common">Parasitic roundworm</name>
    <dbReference type="NCBI Taxonomy" id="34506"/>
    <lineage>
        <taxon>Eukaryota</taxon>
        <taxon>Metazoa</taxon>
        <taxon>Ecdysozoa</taxon>
        <taxon>Nematoda</taxon>
        <taxon>Chromadorea</taxon>
        <taxon>Rhabditida</taxon>
        <taxon>Tylenchina</taxon>
        <taxon>Panagrolaimomorpha</taxon>
        <taxon>Strongyloidoidea</taxon>
        <taxon>Strongyloididae</taxon>
        <taxon>Strongyloides</taxon>
    </lineage>
</organism>
<reference evidence="1 2" key="1">
    <citation type="submission" date="2014-09" db="EMBL/GenBank/DDBJ databases">
        <authorList>
            <person name="Martin A.A."/>
        </authorList>
    </citation>
    <scope>NUCLEOTIDE SEQUENCE</scope>
    <source>
        <strain evidence="2">ED321</strain>
        <strain evidence="1">ED321 Heterogonic</strain>
    </source>
</reference>
<sequence>MDGKKSISNLFSYASGNSKNLLTESESRKHSICTIYNGKNCLTPCYEYPYYTSNIQSYGVIEEHLKGASNGLNKYPSQSSIDTKKPKKSLLYINSSSIGKFFENQFNTKLFFMD</sequence>